<evidence type="ECO:0000256" key="4">
    <source>
        <dbReference type="ARBA" id="ARBA00022692"/>
    </source>
</evidence>
<feature type="transmembrane region" description="Helical" evidence="7">
    <location>
        <begin position="9"/>
        <end position="33"/>
    </location>
</feature>
<feature type="transmembrane region" description="Helical" evidence="7">
    <location>
        <begin position="102"/>
        <end position="124"/>
    </location>
</feature>
<comment type="subcellular location">
    <subcellularLocation>
        <location evidence="1">Cell membrane</location>
        <topology evidence="1">Multi-pass membrane protein</topology>
    </subcellularLocation>
</comment>
<dbReference type="AlphaFoldDB" id="A0A382K458"/>
<dbReference type="PANTHER" id="PTHR23513">
    <property type="entry name" value="INTEGRAL MEMBRANE EFFLUX PROTEIN-RELATED"/>
    <property type="match status" value="1"/>
</dbReference>
<evidence type="ECO:0000256" key="6">
    <source>
        <dbReference type="ARBA" id="ARBA00023136"/>
    </source>
</evidence>
<dbReference type="GO" id="GO:0005886">
    <property type="term" value="C:plasma membrane"/>
    <property type="evidence" value="ECO:0007669"/>
    <property type="project" value="UniProtKB-SubCell"/>
</dbReference>
<proteinExistence type="predicted"/>
<keyword evidence="5 7" id="KW-1133">Transmembrane helix</keyword>
<evidence type="ECO:0000313" key="8">
    <source>
        <dbReference type="EMBL" id="SVC18615.1"/>
    </source>
</evidence>
<protein>
    <recommendedName>
        <fullName evidence="9">Major facilitator superfamily (MFS) profile domain-containing protein</fullName>
    </recommendedName>
</protein>
<dbReference type="EMBL" id="UINC01077984">
    <property type="protein sequence ID" value="SVC18615.1"/>
    <property type="molecule type" value="Genomic_DNA"/>
</dbReference>
<accession>A0A382K458</accession>
<dbReference type="PANTHER" id="PTHR23513:SF6">
    <property type="entry name" value="MAJOR FACILITATOR SUPERFAMILY ASSOCIATED DOMAIN-CONTAINING PROTEIN"/>
    <property type="match status" value="1"/>
</dbReference>
<feature type="transmembrane region" description="Helical" evidence="7">
    <location>
        <begin position="161"/>
        <end position="182"/>
    </location>
</feature>
<dbReference type="InterPro" id="IPR010290">
    <property type="entry name" value="TM_effector"/>
</dbReference>
<sequence length="313" mass="33579">MSQSNTKYLWYMTGIATYVVPQGIQTILMPWLVAVELQESADRLGIAQMMTQLPGLFLILAGGLVADRLDARKILTSLHAVAAIPAAVVALFLYLGELSYSLLIVYALAMGVINAFVLPARDGILNRVAGDQLQRTVTVAMGLTFGAQLIGFTAARAADSFGAVPLLALQSTILLLGMIATWRIGPMPPRPVEAEAGHRLAQMTRGVAIVWQSDNMRPAMLMLTCMSFFYGGAFMVLNPLIVRDVYQGTAVEISLLYSVFVVGTVTATVLLVARGGVRRQGRALLLAIMSGGLSLSIGLTQPPFWGFLSGIYL</sequence>
<evidence type="ECO:0000256" key="5">
    <source>
        <dbReference type="ARBA" id="ARBA00022989"/>
    </source>
</evidence>
<evidence type="ECO:0008006" key="9">
    <source>
        <dbReference type="Google" id="ProtNLM"/>
    </source>
</evidence>
<feature type="non-terminal residue" evidence="8">
    <location>
        <position position="313"/>
    </location>
</feature>
<gene>
    <name evidence="8" type="ORF">METZ01_LOCUS271469</name>
</gene>
<name>A0A382K458_9ZZZZ</name>
<keyword evidence="2" id="KW-0813">Transport</keyword>
<evidence type="ECO:0000256" key="2">
    <source>
        <dbReference type="ARBA" id="ARBA00022448"/>
    </source>
</evidence>
<dbReference type="Gene3D" id="1.20.1250.20">
    <property type="entry name" value="MFS general substrate transporter like domains"/>
    <property type="match status" value="1"/>
</dbReference>
<reference evidence="8" key="1">
    <citation type="submission" date="2018-05" db="EMBL/GenBank/DDBJ databases">
        <authorList>
            <person name="Lanie J.A."/>
            <person name="Ng W.-L."/>
            <person name="Kazmierczak K.M."/>
            <person name="Andrzejewski T.M."/>
            <person name="Davidsen T.M."/>
            <person name="Wayne K.J."/>
            <person name="Tettelin H."/>
            <person name="Glass J.I."/>
            <person name="Rusch D."/>
            <person name="Podicherti R."/>
            <person name="Tsui H.-C.T."/>
            <person name="Winkler M.E."/>
        </authorList>
    </citation>
    <scope>NUCLEOTIDE SEQUENCE</scope>
</reference>
<keyword evidence="4 7" id="KW-0812">Transmembrane</keyword>
<keyword evidence="6 7" id="KW-0472">Membrane</keyword>
<organism evidence="8">
    <name type="scientific">marine metagenome</name>
    <dbReference type="NCBI Taxonomy" id="408172"/>
    <lineage>
        <taxon>unclassified sequences</taxon>
        <taxon>metagenomes</taxon>
        <taxon>ecological metagenomes</taxon>
    </lineage>
</organism>
<feature type="transmembrane region" description="Helical" evidence="7">
    <location>
        <begin position="284"/>
        <end position="305"/>
    </location>
</feature>
<dbReference type="SUPFAM" id="SSF103473">
    <property type="entry name" value="MFS general substrate transporter"/>
    <property type="match status" value="1"/>
</dbReference>
<dbReference type="InterPro" id="IPR036259">
    <property type="entry name" value="MFS_trans_sf"/>
</dbReference>
<evidence type="ECO:0000256" key="3">
    <source>
        <dbReference type="ARBA" id="ARBA00022475"/>
    </source>
</evidence>
<feature type="transmembrane region" description="Helical" evidence="7">
    <location>
        <begin position="253"/>
        <end position="272"/>
    </location>
</feature>
<evidence type="ECO:0000256" key="1">
    <source>
        <dbReference type="ARBA" id="ARBA00004651"/>
    </source>
</evidence>
<feature type="transmembrane region" description="Helical" evidence="7">
    <location>
        <begin position="78"/>
        <end position="96"/>
    </location>
</feature>
<evidence type="ECO:0000256" key="7">
    <source>
        <dbReference type="SAM" id="Phobius"/>
    </source>
</evidence>
<feature type="transmembrane region" description="Helical" evidence="7">
    <location>
        <begin position="219"/>
        <end position="241"/>
    </location>
</feature>
<feature type="transmembrane region" description="Helical" evidence="7">
    <location>
        <begin position="45"/>
        <end position="66"/>
    </location>
</feature>
<dbReference type="Pfam" id="PF05977">
    <property type="entry name" value="MFS_3"/>
    <property type="match status" value="1"/>
</dbReference>
<keyword evidence="3" id="KW-1003">Cell membrane</keyword>